<name>A0A0D8XT42_DICVI</name>
<gene>
    <name evidence="1" type="ORF">DICVIV_06131</name>
</gene>
<sequence>MSGSYQIRSNLVQPFTSDFSQLQSIGGKYWEEGEIVADPHGIEYCIPGGNSLAPLLFSVLSEEVYNDTIEFEEGEPYKSTSWLYELMLKFYENLHNYDAPSAWDPFRNFSKYIAEPHRPIKSNKFVLATHDEAYAYIGSIGSAFGSLYLVPFMNNLMSGIVENFYTDKGFTNSLTPFIAFENDEVLIAYSGSPGFTSMSLGIPRMLHALIMYNVHGEILEKSVITPLVFPNPVEHEVIYSYYYPRVGNGRVYRNGINVKLQKLDLTRNHKEMVMDTPSFYMDSVAAISRRYAGNRSVLVPFYKTKKSETSNQISTYIVGV</sequence>
<evidence type="ECO:0000313" key="1">
    <source>
        <dbReference type="EMBL" id="KJH47778.1"/>
    </source>
</evidence>
<proteinExistence type="predicted"/>
<evidence type="ECO:0000313" key="2">
    <source>
        <dbReference type="Proteomes" id="UP000053766"/>
    </source>
</evidence>
<protein>
    <submittedName>
        <fullName evidence="1">Uncharacterized protein</fullName>
    </submittedName>
</protein>
<dbReference type="OrthoDB" id="5869835at2759"/>
<dbReference type="Proteomes" id="UP000053766">
    <property type="component" value="Unassembled WGS sequence"/>
</dbReference>
<dbReference type="EMBL" id="KN716293">
    <property type="protein sequence ID" value="KJH47778.1"/>
    <property type="molecule type" value="Genomic_DNA"/>
</dbReference>
<accession>A0A0D8XT42</accession>
<organism evidence="1 2">
    <name type="scientific">Dictyocaulus viviparus</name>
    <name type="common">Bovine lungworm</name>
    <dbReference type="NCBI Taxonomy" id="29172"/>
    <lineage>
        <taxon>Eukaryota</taxon>
        <taxon>Metazoa</taxon>
        <taxon>Ecdysozoa</taxon>
        <taxon>Nematoda</taxon>
        <taxon>Chromadorea</taxon>
        <taxon>Rhabditida</taxon>
        <taxon>Rhabditina</taxon>
        <taxon>Rhabditomorpha</taxon>
        <taxon>Strongyloidea</taxon>
        <taxon>Metastrongylidae</taxon>
        <taxon>Dictyocaulus</taxon>
    </lineage>
</organism>
<reference evidence="2" key="2">
    <citation type="journal article" date="2016" name="Sci. Rep.">
        <title>Dictyocaulus viviparus genome, variome and transcriptome elucidate lungworm biology and support future intervention.</title>
        <authorList>
            <person name="McNulty S.N."/>
            <person name="Strube C."/>
            <person name="Rosa B.A."/>
            <person name="Martin J.C."/>
            <person name="Tyagi R."/>
            <person name="Choi Y.J."/>
            <person name="Wang Q."/>
            <person name="Hallsworth Pepin K."/>
            <person name="Zhang X."/>
            <person name="Ozersky P."/>
            <person name="Wilson R.K."/>
            <person name="Sternberg P.W."/>
            <person name="Gasser R.B."/>
            <person name="Mitreva M."/>
        </authorList>
    </citation>
    <scope>NUCLEOTIDE SEQUENCE [LARGE SCALE GENOMIC DNA]</scope>
    <source>
        <strain evidence="2">HannoverDv2000</strain>
    </source>
</reference>
<keyword evidence="2" id="KW-1185">Reference proteome</keyword>
<reference evidence="1 2" key="1">
    <citation type="submission" date="2013-11" db="EMBL/GenBank/DDBJ databases">
        <title>Draft genome of the bovine lungworm Dictyocaulus viviparus.</title>
        <authorList>
            <person name="Mitreva M."/>
        </authorList>
    </citation>
    <scope>NUCLEOTIDE SEQUENCE [LARGE SCALE GENOMIC DNA]</scope>
    <source>
        <strain evidence="1 2">HannoverDv2000</strain>
    </source>
</reference>
<dbReference type="AlphaFoldDB" id="A0A0D8XT42"/>